<dbReference type="EMBL" id="BTRK01000006">
    <property type="protein sequence ID" value="GMR62353.1"/>
    <property type="molecule type" value="Genomic_DNA"/>
</dbReference>
<comment type="caution">
    <text evidence="2">The sequence shown here is derived from an EMBL/GenBank/DDBJ whole genome shotgun (WGS) entry which is preliminary data.</text>
</comment>
<protein>
    <submittedName>
        <fullName evidence="2">Uncharacterized protein</fullName>
    </submittedName>
</protein>
<feature type="compositionally biased region" description="Polar residues" evidence="1">
    <location>
        <begin position="45"/>
        <end position="54"/>
    </location>
</feature>
<dbReference type="AlphaFoldDB" id="A0AAN5IDJ5"/>
<organism evidence="2 3">
    <name type="scientific">Pristionchus mayeri</name>
    <dbReference type="NCBI Taxonomy" id="1317129"/>
    <lineage>
        <taxon>Eukaryota</taxon>
        <taxon>Metazoa</taxon>
        <taxon>Ecdysozoa</taxon>
        <taxon>Nematoda</taxon>
        <taxon>Chromadorea</taxon>
        <taxon>Rhabditida</taxon>
        <taxon>Rhabditina</taxon>
        <taxon>Diplogasteromorpha</taxon>
        <taxon>Diplogasteroidea</taxon>
        <taxon>Neodiplogasteridae</taxon>
        <taxon>Pristionchus</taxon>
    </lineage>
</organism>
<evidence type="ECO:0000313" key="3">
    <source>
        <dbReference type="Proteomes" id="UP001328107"/>
    </source>
</evidence>
<proteinExistence type="predicted"/>
<feature type="non-terminal residue" evidence="2">
    <location>
        <position position="1"/>
    </location>
</feature>
<dbReference type="Proteomes" id="UP001328107">
    <property type="component" value="Unassembled WGS sequence"/>
</dbReference>
<evidence type="ECO:0000256" key="1">
    <source>
        <dbReference type="SAM" id="MobiDB-lite"/>
    </source>
</evidence>
<sequence>QSPSKNKRIHPTPSEMPSTSKDEAQSPSKKKRDYAAFDALQSTIADHASSNTQRVLEDPTEMPSTSKAIFQDALSDKGDLAGAAVSVSTGVVAQAVKQAPFVRLELEKQPVEEPTKITRAMCSIM</sequence>
<gene>
    <name evidence="2" type="ORF">PMAYCL1PPCAC_32548</name>
</gene>
<feature type="compositionally biased region" description="Basic residues" evidence="1">
    <location>
        <begin position="1"/>
        <end position="10"/>
    </location>
</feature>
<name>A0AAN5IDJ5_9BILA</name>
<reference evidence="3" key="1">
    <citation type="submission" date="2022-10" db="EMBL/GenBank/DDBJ databases">
        <title>Genome assembly of Pristionchus species.</title>
        <authorList>
            <person name="Yoshida K."/>
            <person name="Sommer R.J."/>
        </authorList>
    </citation>
    <scope>NUCLEOTIDE SEQUENCE [LARGE SCALE GENOMIC DNA]</scope>
    <source>
        <strain evidence="3">RS5460</strain>
    </source>
</reference>
<evidence type="ECO:0000313" key="2">
    <source>
        <dbReference type="EMBL" id="GMR62353.1"/>
    </source>
</evidence>
<feature type="region of interest" description="Disordered" evidence="1">
    <location>
        <begin position="1"/>
        <end position="33"/>
    </location>
</feature>
<feature type="region of interest" description="Disordered" evidence="1">
    <location>
        <begin position="45"/>
        <end position="64"/>
    </location>
</feature>
<keyword evidence="3" id="KW-1185">Reference proteome</keyword>
<accession>A0AAN5IDJ5</accession>